<sequence>MAAAHGSWREPDVARALRATYRAGLGKMAMGGRSHHKAFVAEQELDGDETIDDDDGDPECDALLADHGVHDDADPPVDERDLIDALISWKEQRKLHGKVKWGRGHAGLDLGCAKGTVGAETFEQHCRRLRRDHGLQPILLPNAPQVSFRFGNDGSQSSVGEVLLPSGILGRNAVTKWSLVPGSAPFLVSKQQIKAMKSQINTTRDTVAIADLPECTLPTGAGGHYVLSLTKFDPKGFRDNLGPMISDPEVTIYMTVAATEEQPNVIPAPEGSAGNIEDMTMCDRAGGPPPTLPREAEDAARIIIGNNHDRCLATIAPADLDLMPADRQERIEPRVESTADAEDDAGISEDLIDELAEAYPPSGDATGELTRRQRRRLVKDIATVTAQLRLAGLFALFSPERVGPKAELKGLGPAKALDPTTGWDLLRADHRREMWRQLAEDQPEWVGMSPPCTLFSILQYMNKQRDTPEYQRRLASARLLLRLCVQVAEYQLAHDRHFYIEQPQSAQSWNEPAMIRLRRQDRAYEAVGHGCQYGYHDAISGKPYRKAFRFITSSPVLAQVEVEESLQARAVLWQGLVEVPTHESLMTEVFAASKRRKKADQDVEEPPESQAEARDRRRKLETAVRKIHVNLGHPAVGDLIRILKHGNATDEAIAIARDFKCDVCEQNRAPKLSRPATVPRDIQALSEVGFDVKELLYYISGKTWAALNVVDGASSLQQMMPLAGNEENGETLRKAWDVGWRRPYGAPVRAKCDSARANTGAIMSEVLECDGVDFDVIPGEAHWLLGKAERHGSWFANILSKVIETVQPKNHQEWEQYVSTVCDQKNRLLRRSGQTGMCVKSSGLLKRNSKESKATRSTWICLLRIKDRHRLHLATVVSSWCRHLCLSVLGLLYLRGPLYLRTDPYLTLVDQAAKRKIDVLQDPSLVARRVFDIEGKPLKRLREKTAVPTEGLTSSATSGQTITIAVQPAVEEPPTRPADARQALLDSDPEHDELVAEAETEDQDVIIPADVCLTSMARTGEPCYEALLAKGRKEITEKVITREILNAKMTEWQTVDQEKHAVRVCSLKESGEIKRTRPDRLVDTRFILTIKHDPDGKELVKARWVARGFKDPDALKLVYWNQTAAPTVSQNARMLTLQLAASHQWRLQIGDIRGAFMESDPLQRPDGPLYAKQPPGGLPGLHPDQVVELVLPLHGLDDAPCRWYSKTSGWLTDQTAHEGRPWTKSRLEPCLFLLRDAQCKLCGILVVHVDDALIAGEGVYFHEAVRRLKGKLLFRKWAVGEGEYCGSVLHQDPKTFDISIRQTTPYQELKPLLKRKLQDFDAYLVKEAGSAVRHDQTPVCRSLRDNKCCLDRLWLADGLTKDTAETCDLLRGVIRTGCYQISEESLMLELAKTEREQRKVIKK</sequence>
<accession>A0ABN9PG14</accession>
<evidence type="ECO:0000256" key="1">
    <source>
        <dbReference type="SAM" id="MobiDB-lite"/>
    </source>
</evidence>
<name>A0ABN9PG14_9DINO</name>
<evidence type="ECO:0000313" key="4">
    <source>
        <dbReference type="Proteomes" id="UP001189429"/>
    </source>
</evidence>
<comment type="caution">
    <text evidence="3">The sequence shown here is derived from an EMBL/GenBank/DDBJ whole genome shotgun (WGS) entry which is preliminary data.</text>
</comment>
<organism evidence="3 4">
    <name type="scientific">Prorocentrum cordatum</name>
    <dbReference type="NCBI Taxonomy" id="2364126"/>
    <lineage>
        <taxon>Eukaryota</taxon>
        <taxon>Sar</taxon>
        <taxon>Alveolata</taxon>
        <taxon>Dinophyceae</taxon>
        <taxon>Prorocentrales</taxon>
        <taxon>Prorocentraceae</taxon>
        <taxon>Prorocentrum</taxon>
    </lineage>
</organism>
<dbReference type="Pfam" id="PF07727">
    <property type="entry name" value="RVT_2"/>
    <property type="match status" value="1"/>
</dbReference>
<protein>
    <recommendedName>
        <fullName evidence="2">Reverse transcriptase Ty1/copia-type domain-containing protein</fullName>
    </recommendedName>
</protein>
<gene>
    <name evidence="3" type="ORF">PCOR1329_LOCUS2073</name>
</gene>
<feature type="region of interest" description="Disordered" evidence="1">
    <location>
        <begin position="596"/>
        <end position="616"/>
    </location>
</feature>
<evidence type="ECO:0000313" key="3">
    <source>
        <dbReference type="EMBL" id="CAK0791003.1"/>
    </source>
</evidence>
<dbReference type="Proteomes" id="UP001189429">
    <property type="component" value="Unassembled WGS sequence"/>
</dbReference>
<dbReference type="InterPro" id="IPR036397">
    <property type="entry name" value="RNaseH_sf"/>
</dbReference>
<dbReference type="Gene3D" id="3.30.420.10">
    <property type="entry name" value="Ribonuclease H-like superfamily/Ribonuclease H"/>
    <property type="match status" value="1"/>
</dbReference>
<dbReference type="InterPro" id="IPR013103">
    <property type="entry name" value="RVT_2"/>
</dbReference>
<proteinExistence type="predicted"/>
<reference evidence="3" key="1">
    <citation type="submission" date="2023-10" db="EMBL/GenBank/DDBJ databases">
        <authorList>
            <person name="Chen Y."/>
            <person name="Shah S."/>
            <person name="Dougan E. K."/>
            <person name="Thang M."/>
            <person name="Chan C."/>
        </authorList>
    </citation>
    <scope>NUCLEOTIDE SEQUENCE [LARGE SCALE GENOMIC DNA]</scope>
</reference>
<dbReference type="EMBL" id="CAUYUJ010000514">
    <property type="protein sequence ID" value="CAK0791003.1"/>
    <property type="molecule type" value="Genomic_DNA"/>
</dbReference>
<keyword evidence="4" id="KW-1185">Reference proteome</keyword>
<feature type="domain" description="Reverse transcriptase Ty1/copia-type" evidence="2">
    <location>
        <begin position="1080"/>
        <end position="1299"/>
    </location>
</feature>
<evidence type="ECO:0000259" key="2">
    <source>
        <dbReference type="Pfam" id="PF07727"/>
    </source>
</evidence>